<reference evidence="1" key="1">
    <citation type="submission" date="2021-01" db="EMBL/GenBank/DDBJ databases">
        <title>Whole genome shotgun sequence of Actinocatenispora rupis NBRC 107355.</title>
        <authorList>
            <person name="Komaki H."/>
            <person name="Tamura T."/>
        </authorList>
    </citation>
    <scope>NUCLEOTIDE SEQUENCE</scope>
    <source>
        <strain evidence="1">NBRC 107355</strain>
    </source>
</reference>
<comment type="caution">
    <text evidence="1">The sequence shown here is derived from an EMBL/GenBank/DDBJ whole genome shotgun (WGS) entry which is preliminary data.</text>
</comment>
<accession>A0A8J3JF88</accession>
<dbReference type="RefSeq" id="WP_203661122.1">
    <property type="nucleotide sequence ID" value="NZ_BAAAZM010000020.1"/>
</dbReference>
<dbReference type="EMBL" id="BOMB01000026">
    <property type="protein sequence ID" value="GID13788.1"/>
    <property type="molecule type" value="Genomic_DNA"/>
</dbReference>
<evidence type="ECO:0000313" key="2">
    <source>
        <dbReference type="Proteomes" id="UP000612808"/>
    </source>
</evidence>
<sequence>MSLGGILPLDNLGDATHASVAVDGPVQGAGGLDLAGVSGGAVHAGPLTVGGGASLADPGASVGVSGVHGLVPDSVGGNTGLTLG</sequence>
<name>A0A8J3JF88_9ACTN</name>
<dbReference type="AlphaFoldDB" id="A0A8J3JF88"/>
<keyword evidence="2" id="KW-1185">Reference proteome</keyword>
<evidence type="ECO:0000313" key="1">
    <source>
        <dbReference type="EMBL" id="GID13788.1"/>
    </source>
</evidence>
<organism evidence="1 2">
    <name type="scientific">Actinocatenispora rupis</name>
    <dbReference type="NCBI Taxonomy" id="519421"/>
    <lineage>
        <taxon>Bacteria</taxon>
        <taxon>Bacillati</taxon>
        <taxon>Actinomycetota</taxon>
        <taxon>Actinomycetes</taxon>
        <taxon>Micromonosporales</taxon>
        <taxon>Micromonosporaceae</taxon>
        <taxon>Actinocatenispora</taxon>
    </lineage>
</organism>
<protein>
    <submittedName>
        <fullName evidence="1">Uncharacterized protein</fullName>
    </submittedName>
</protein>
<dbReference type="Proteomes" id="UP000612808">
    <property type="component" value="Unassembled WGS sequence"/>
</dbReference>
<proteinExistence type="predicted"/>
<gene>
    <name evidence="1" type="ORF">Aru02nite_46770</name>
</gene>